<dbReference type="AlphaFoldDB" id="A0AAP9HFZ6"/>
<gene>
    <name evidence="6" type="ORF">LCAKO_0929</name>
</gene>
<evidence type="ECO:0000256" key="3">
    <source>
        <dbReference type="ARBA" id="ARBA00022989"/>
    </source>
</evidence>
<dbReference type="GO" id="GO:0016020">
    <property type="term" value="C:membrane"/>
    <property type="evidence" value="ECO:0007669"/>
    <property type="project" value="UniProtKB-SubCell"/>
</dbReference>
<comment type="subcellular location">
    <subcellularLocation>
        <location evidence="1">Membrane</location>
        <topology evidence="1">Multi-pass membrane protein</topology>
    </subcellularLocation>
</comment>
<feature type="transmembrane region" description="Helical" evidence="5">
    <location>
        <begin position="98"/>
        <end position="118"/>
    </location>
</feature>
<evidence type="ECO:0000313" key="6">
    <source>
        <dbReference type="EMBL" id="QGV17471.1"/>
    </source>
</evidence>
<keyword evidence="2 5" id="KW-0812">Transmembrane</keyword>
<sequence length="592" mass="65329">MKAALDILERQFKKIMLAPSYAIPSENSEFIKNNQFYIDHDMRYIKRVTFLGRYSIISSNKENNKIGLFQLVMLALGSLIGSGWLFGSWEAAAVAGPAAILSWVIGGLIIGIIAYNYIELGTMFPESGGMSKYAQYSHGSLVGFIASWANWISLVTLLPIEAVAAVQYMASWPWQWASFTHGFLADGRITSQGLLVVFAFIIIFTLLNYWSVSLLTRFTSFISIFKIGVPLLTITLLALSSFHPGNYGHSLATFMPYGSAPIFAATSVSGIIFSFNAFQTVINMGSDVKKPQKNIGRGIAISLLISAVIYILLQSVFITTISPKLLAAHGWQGLNLNSPFADLAILLGIHWLSVLLYMDAFVSPFGTGVSFVASSGRALQAMVSNNHIPKFLGKLDEKYGTPRVAMVVNALLSMVMVSIFPSWGTLASVISTATLIAYLTGPITVISLRDMAPDFKRPVKSSLLRVMAPLSFVLTSLAAYWAKWPTTVEVIGVIFLGIPFYLFYEWRSGWASTLKQLKAAAWMLVYLLFLSLISLIGSSEFNGLNWIHYPLDFVVIIVGALGFYAWGINSHIFSKYFRRAARVNDKVKMPRQ</sequence>
<protein>
    <submittedName>
        <fullName evidence="6">Amino acid transporter</fullName>
    </submittedName>
</protein>
<feature type="transmembrane region" description="Helical" evidence="5">
    <location>
        <begin position="221"/>
        <end position="242"/>
    </location>
</feature>
<name>A0AAP9HFZ6_LACPA</name>
<feature type="transmembrane region" description="Helical" evidence="5">
    <location>
        <begin position="299"/>
        <end position="320"/>
    </location>
</feature>
<proteinExistence type="predicted"/>
<dbReference type="Pfam" id="PF13520">
    <property type="entry name" value="AA_permease_2"/>
    <property type="match status" value="1"/>
</dbReference>
<feature type="transmembrane region" description="Helical" evidence="5">
    <location>
        <begin position="66"/>
        <end position="86"/>
    </location>
</feature>
<dbReference type="PANTHER" id="PTHR47547">
    <property type="match status" value="1"/>
</dbReference>
<dbReference type="InterPro" id="IPR052962">
    <property type="entry name" value="AA_Transporter_AGT"/>
</dbReference>
<organism evidence="6 7">
    <name type="scientific">Lacticaseibacillus paracasei subsp. paracasei</name>
    <dbReference type="NCBI Taxonomy" id="47714"/>
    <lineage>
        <taxon>Bacteria</taxon>
        <taxon>Bacillati</taxon>
        <taxon>Bacillota</taxon>
        <taxon>Bacilli</taxon>
        <taxon>Lactobacillales</taxon>
        <taxon>Lactobacillaceae</taxon>
        <taxon>Lacticaseibacillus</taxon>
    </lineage>
</organism>
<dbReference type="EMBL" id="CP022954">
    <property type="protein sequence ID" value="QGV17471.1"/>
    <property type="molecule type" value="Genomic_DNA"/>
</dbReference>
<feature type="transmembrane region" description="Helical" evidence="5">
    <location>
        <begin position="519"/>
        <end position="537"/>
    </location>
</feature>
<evidence type="ECO:0000256" key="1">
    <source>
        <dbReference type="ARBA" id="ARBA00004141"/>
    </source>
</evidence>
<accession>A0AAP9HFZ6</accession>
<dbReference type="Gene3D" id="1.20.1740.10">
    <property type="entry name" value="Amino acid/polyamine transporter I"/>
    <property type="match status" value="1"/>
</dbReference>
<feature type="transmembrane region" description="Helical" evidence="5">
    <location>
        <begin position="340"/>
        <end position="358"/>
    </location>
</feature>
<feature type="transmembrane region" description="Helical" evidence="5">
    <location>
        <begin position="139"/>
        <end position="169"/>
    </location>
</feature>
<dbReference type="GO" id="GO:0022857">
    <property type="term" value="F:transmembrane transporter activity"/>
    <property type="evidence" value="ECO:0007669"/>
    <property type="project" value="InterPro"/>
</dbReference>
<feature type="transmembrane region" description="Helical" evidence="5">
    <location>
        <begin position="549"/>
        <end position="569"/>
    </location>
</feature>
<dbReference type="Proteomes" id="UP000423274">
    <property type="component" value="Chromosome"/>
</dbReference>
<feature type="transmembrane region" description="Helical" evidence="5">
    <location>
        <begin position="189"/>
        <end position="209"/>
    </location>
</feature>
<evidence type="ECO:0000256" key="4">
    <source>
        <dbReference type="ARBA" id="ARBA00023136"/>
    </source>
</evidence>
<feature type="transmembrane region" description="Helical" evidence="5">
    <location>
        <begin position="463"/>
        <end position="482"/>
    </location>
</feature>
<dbReference type="InterPro" id="IPR002293">
    <property type="entry name" value="AA/rel_permease1"/>
</dbReference>
<evidence type="ECO:0000256" key="2">
    <source>
        <dbReference type="ARBA" id="ARBA00022692"/>
    </source>
</evidence>
<evidence type="ECO:0000313" key="7">
    <source>
        <dbReference type="Proteomes" id="UP000423274"/>
    </source>
</evidence>
<feature type="transmembrane region" description="Helical" evidence="5">
    <location>
        <begin position="429"/>
        <end position="451"/>
    </location>
</feature>
<feature type="transmembrane region" description="Helical" evidence="5">
    <location>
        <begin position="404"/>
        <end position="423"/>
    </location>
</feature>
<feature type="transmembrane region" description="Helical" evidence="5">
    <location>
        <begin position="488"/>
        <end position="507"/>
    </location>
</feature>
<feature type="transmembrane region" description="Helical" evidence="5">
    <location>
        <begin position="254"/>
        <end position="278"/>
    </location>
</feature>
<reference evidence="6 7" key="1">
    <citation type="submission" date="2017-08" db="EMBL/GenBank/DDBJ databases">
        <title>Genome sequence, comparative genomics and functional analysis of the highly adhesive Lactobacillus paracasei Kobulty strain.</title>
        <authorList>
            <person name="Koryszewska-Baginska A."/>
            <person name="Grynberg M."/>
            <person name="Aleksandrzak-Piekarczyk T."/>
        </authorList>
    </citation>
    <scope>NUCLEOTIDE SEQUENCE [LARGE SCALE GENOMIC DNA]</scope>
    <source>
        <strain evidence="6 7">IBB3423</strain>
    </source>
</reference>
<dbReference type="PANTHER" id="PTHR47547:SF1">
    <property type="entry name" value="ASPARTATE-PROTON SYMPORTER"/>
    <property type="match status" value="1"/>
</dbReference>
<keyword evidence="4 5" id="KW-0472">Membrane</keyword>
<keyword evidence="3 5" id="KW-1133">Transmembrane helix</keyword>
<evidence type="ECO:0000256" key="5">
    <source>
        <dbReference type="SAM" id="Phobius"/>
    </source>
</evidence>